<evidence type="ECO:0000259" key="1">
    <source>
        <dbReference type="Pfam" id="PF00462"/>
    </source>
</evidence>
<dbReference type="AlphaFoldDB" id="A0A1W1E5B4"/>
<dbReference type="Pfam" id="PF00462">
    <property type="entry name" value="Glutaredoxin"/>
    <property type="match status" value="1"/>
</dbReference>
<evidence type="ECO:0000313" key="2">
    <source>
        <dbReference type="EMBL" id="SFV89129.1"/>
    </source>
</evidence>
<dbReference type="Gene3D" id="3.40.30.10">
    <property type="entry name" value="Glutaredoxin"/>
    <property type="match status" value="1"/>
</dbReference>
<protein>
    <submittedName>
        <fullName evidence="2">Glutaredoxin</fullName>
    </submittedName>
</protein>
<dbReference type="SUPFAM" id="SSF52833">
    <property type="entry name" value="Thioredoxin-like"/>
    <property type="match status" value="1"/>
</dbReference>
<gene>
    <name evidence="2" type="ORF">MNB_SUP05-SYMBIONT-7-521</name>
</gene>
<accession>A0A1W1E5B4</accession>
<dbReference type="InterPro" id="IPR002109">
    <property type="entry name" value="Glutaredoxin"/>
</dbReference>
<reference evidence="2" key="1">
    <citation type="submission" date="2016-10" db="EMBL/GenBank/DDBJ databases">
        <authorList>
            <person name="de Groot N.N."/>
        </authorList>
    </citation>
    <scope>NUCLEOTIDE SEQUENCE</scope>
</reference>
<name>A0A1W1E5B4_9ZZZZ</name>
<feature type="domain" description="Glutaredoxin" evidence="1">
    <location>
        <begin position="45"/>
        <end position="100"/>
    </location>
</feature>
<dbReference type="PROSITE" id="PS51354">
    <property type="entry name" value="GLUTAREDOXIN_2"/>
    <property type="match status" value="1"/>
</dbReference>
<sequence>MKYLLKAFRNGLGAIIALISWLIPVNKVKRSTEQQKQIDAQTAHIELYQFFGCPFCIKTRRSIRRLNLKIITRDAQNRQGVFRAELLKETGKTQVPCLKITENGKVEWMLETAKIIEYLEKNFASIRR</sequence>
<dbReference type="EMBL" id="FPIA01000123">
    <property type="protein sequence ID" value="SFV89129.1"/>
    <property type="molecule type" value="Genomic_DNA"/>
</dbReference>
<proteinExistence type="predicted"/>
<dbReference type="PROSITE" id="PS00195">
    <property type="entry name" value="GLUTAREDOXIN_1"/>
    <property type="match status" value="1"/>
</dbReference>
<dbReference type="InterPro" id="IPR011767">
    <property type="entry name" value="GLR_AS"/>
</dbReference>
<dbReference type="InterPro" id="IPR036249">
    <property type="entry name" value="Thioredoxin-like_sf"/>
</dbReference>
<organism evidence="2">
    <name type="scientific">hydrothermal vent metagenome</name>
    <dbReference type="NCBI Taxonomy" id="652676"/>
    <lineage>
        <taxon>unclassified sequences</taxon>
        <taxon>metagenomes</taxon>
        <taxon>ecological metagenomes</taxon>
    </lineage>
</organism>